<proteinExistence type="predicted"/>
<keyword evidence="3" id="KW-1185">Reference proteome</keyword>
<evidence type="ECO:0000313" key="2">
    <source>
        <dbReference type="EMBL" id="QCD87034.1"/>
    </source>
</evidence>
<dbReference type="EMBL" id="CP039347">
    <property type="protein sequence ID" value="QCD87034.1"/>
    <property type="molecule type" value="Genomic_DNA"/>
</dbReference>
<dbReference type="Proteomes" id="UP000501690">
    <property type="component" value="Linkage Group LG3"/>
</dbReference>
<evidence type="ECO:0000256" key="1">
    <source>
        <dbReference type="SAM" id="MobiDB-lite"/>
    </source>
</evidence>
<gene>
    <name evidence="2" type="ORF">DEO72_LG3g1565</name>
</gene>
<protein>
    <submittedName>
        <fullName evidence="2">Uncharacterized protein</fullName>
    </submittedName>
</protein>
<organism evidence="2 3">
    <name type="scientific">Vigna unguiculata</name>
    <name type="common">Cowpea</name>
    <dbReference type="NCBI Taxonomy" id="3917"/>
    <lineage>
        <taxon>Eukaryota</taxon>
        <taxon>Viridiplantae</taxon>
        <taxon>Streptophyta</taxon>
        <taxon>Embryophyta</taxon>
        <taxon>Tracheophyta</taxon>
        <taxon>Spermatophyta</taxon>
        <taxon>Magnoliopsida</taxon>
        <taxon>eudicotyledons</taxon>
        <taxon>Gunneridae</taxon>
        <taxon>Pentapetalae</taxon>
        <taxon>rosids</taxon>
        <taxon>fabids</taxon>
        <taxon>Fabales</taxon>
        <taxon>Fabaceae</taxon>
        <taxon>Papilionoideae</taxon>
        <taxon>50 kb inversion clade</taxon>
        <taxon>NPAAA clade</taxon>
        <taxon>indigoferoid/millettioid clade</taxon>
        <taxon>Phaseoleae</taxon>
        <taxon>Vigna</taxon>
    </lineage>
</organism>
<name>A0A4D6LFQ6_VIGUN</name>
<feature type="region of interest" description="Disordered" evidence="1">
    <location>
        <begin position="1"/>
        <end position="20"/>
    </location>
</feature>
<reference evidence="2 3" key="1">
    <citation type="submission" date="2019-04" db="EMBL/GenBank/DDBJ databases">
        <title>An improved genome assembly and genetic linkage map for asparagus bean, Vigna unguiculata ssp. sesquipedialis.</title>
        <authorList>
            <person name="Xia Q."/>
            <person name="Zhang R."/>
            <person name="Dong Y."/>
        </authorList>
    </citation>
    <scope>NUCLEOTIDE SEQUENCE [LARGE SCALE GENOMIC DNA]</scope>
    <source>
        <tissue evidence="2">Leaf</tissue>
    </source>
</reference>
<sequence>MKTPTTIKIHPSKYFLDPPINHAAKESIGELDELGRRLNKPDRSGGPVDPDRPGGPDDPNRPDWTDDTNGLGGPHDPNRSGEPDDPYREGRPDDPKEVNGSVSKFIMNSKYN</sequence>
<feature type="compositionally biased region" description="Basic and acidic residues" evidence="1">
    <location>
        <begin position="76"/>
        <end position="97"/>
    </location>
</feature>
<feature type="region of interest" description="Disordered" evidence="1">
    <location>
        <begin position="33"/>
        <end position="112"/>
    </location>
</feature>
<feature type="compositionally biased region" description="Basic and acidic residues" evidence="1">
    <location>
        <begin position="33"/>
        <end position="64"/>
    </location>
</feature>
<dbReference type="AlphaFoldDB" id="A0A4D6LFQ6"/>
<accession>A0A4D6LFQ6</accession>
<evidence type="ECO:0000313" key="3">
    <source>
        <dbReference type="Proteomes" id="UP000501690"/>
    </source>
</evidence>